<sequence length="128" mass="14299">MYWRLRVTDRHFGVFIGFALLSLCLHYRGVDEDQPLTILAARVGLVDAVVVGSYVIADFSLLVEMTDPAFDPVFDFLSARPYSIVGDEVQPSESKEGAWARVMHFALHDDEGGTSDPFDDLLFLDGTR</sequence>
<gene>
    <name evidence="2" type="ordered locus">Psed_3598</name>
</gene>
<name>F4D0B3_PSEUX</name>
<dbReference type="AlphaFoldDB" id="F4D0B3"/>
<keyword evidence="1" id="KW-1133">Transmembrane helix</keyword>
<dbReference type="STRING" id="675635.Psed_3598"/>
<proteinExistence type="predicted"/>
<feature type="transmembrane region" description="Helical" evidence="1">
    <location>
        <begin position="36"/>
        <end position="57"/>
    </location>
</feature>
<dbReference type="Proteomes" id="UP000007809">
    <property type="component" value="Chromosome"/>
</dbReference>
<feature type="transmembrane region" description="Helical" evidence="1">
    <location>
        <begin position="12"/>
        <end position="30"/>
    </location>
</feature>
<dbReference type="KEGG" id="pdx:Psed_3598"/>
<keyword evidence="1" id="KW-0472">Membrane</keyword>
<accession>F4D0B3</accession>
<reference evidence="2 3" key="1">
    <citation type="journal article" date="2011" name="J. Bacteriol.">
        <title>Genome sequence of the 1,4-dioxane-degrading Pseudonocardia dioxanivorans strain CB1190.</title>
        <authorList>
            <person name="Sales C.M."/>
            <person name="Mahendra S."/>
            <person name="Grostern A."/>
            <person name="Parales R.E."/>
            <person name="Goodwin L.A."/>
            <person name="Woyke T."/>
            <person name="Nolan M."/>
            <person name="Lapidus A."/>
            <person name="Chertkov O."/>
            <person name="Ovchinnikova G."/>
            <person name="Sczyrba A."/>
            <person name="Alvarez-Cohen L."/>
        </authorList>
    </citation>
    <scope>NUCLEOTIDE SEQUENCE [LARGE SCALE GENOMIC DNA]</scope>
    <source>
        <strain evidence="3">ATCC 55486 / DSM 44775 / JCM 13855 / CB1190</strain>
    </source>
</reference>
<evidence type="ECO:0000313" key="3">
    <source>
        <dbReference type="Proteomes" id="UP000007809"/>
    </source>
</evidence>
<keyword evidence="1" id="KW-0812">Transmembrane</keyword>
<dbReference type="HOGENOM" id="CLU_1957728_0_0_11"/>
<keyword evidence="3" id="KW-1185">Reference proteome</keyword>
<evidence type="ECO:0000313" key="2">
    <source>
        <dbReference type="EMBL" id="AEA25769.1"/>
    </source>
</evidence>
<organism evidence="2 3">
    <name type="scientific">Pseudonocardia dioxanivorans (strain ATCC 55486 / DSM 44775 / JCM 13855 / CB1190)</name>
    <dbReference type="NCBI Taxonomy" id="675635"/>
    <lineage>
        <taxon>Bacteria</taxon>
        <taxon>Bacillati</taxon>
        <taxon>Actinomycetota</taxon>
        <taxon>Actinomycetes</taxon>
        <taxon>Pseudonocardiales</taxon>
        <taxon>Pseudonocardiaceae</taxon>
        <taxon>Pseudonocardia</taxon>
    </lineage>
</organism>
<protein>
    <submittedName>
        <fullName evidence="2">Uncharacterized protein</fullName>
    </submittedName>
</protein>
<dbReference type="EMBL" id="CP002593">
    <property type="protein sequence ID" value="AEA25769.1"/>
    <property type="molecule type" value="Genomic_DNA"/>
</dbReference>
<evidence type="ECO:0000256" key="1">
    <source>
        <dbReference type="SAM" id="Phobius"/>
    </source>
</evidence>